<evidence type="ECO:0000313" key="13">
    <source>
        <dbReference type="EMBL" id="QDT10614.1"/>
    </source>
</evidence>
<evidence type="ECO:0000313" key="14">
    <source>
        <dbReference type="Proteomes" id="UP000319817"/>
    </source>
</evidence>
<dbReference type="InterPro" id="IPR052702">
    <property type="entry name" value="MscS-like_channel"/>
</dbReference>
<evidence type="ECO:0000259" key="11">
    <source>
        <dbReference type="Pfam" id="PF12795"/>
    </source>
</evidence>
<dbReference type="GO" id="GO:0005886">
    <property type="term" value="C:plasma membrane"/>
    <property type="evidence" value="ECO:0007669"/>
    <property type="project" value="UniProtKB-SubCell"/>
</dbReference>
<feature type="transmembrane region" description="Helical" evidence="8">
    <location>
        <begin position="701"/>
        <end position="725"/>
    </location>
</feature>
<evidence type="ECO:0000256" key="2">
    <source>
        <dbReference type="ARBA" id="ARBA00008017"/>
    </source>
</evidence>
<dbReference type="Pfam" id="PF12794">
    <property type="entry name" value="MscS_TM"/>
    <property type="match status" value="1"/>
</dbReference>
<dbReference type="OrthoDB" id="9809206at2"/>
<organism evidence="13 14">
    <name type="scientific">Stieleria marina</name>
    <dbReference type="NCBI Taxonomy" id="1930275"/>
    <lineage>
        <taxon>Bacteria</taxon>
        <taxon>Pseudomonadati</taxon>
        <taxon>Planctomycetota</taxon>
        <taxon>Planctomycetia</taxon>
        <taxon>Pirellulales</taxon>
        <taxon>Pirellulaceae</taxon>
        <taxon>Stieleria</taxon>
    </lineage>
</organism>
<feature type="transmembrane region" description="Helical" evidence="8">
    <location>
        <begin position="578"/>
        <end position="595"/>
    </location>
</feature>
<dbReference type="Gene3D" id="3.30.70.100">
    <property type="match status" value="1"/>
</dbReference>
<dbReference type="EMBL" id="CP036526">
    <property type="protein sequence ID" value="QDT10614.1"/>
    <property type="molecule type" value="Genomic_DNA"/>
</dbReference>
<keyword evidence="3" id="KW-1003">Cell membrane</keyword>
<keyword evidence="4 8" id="KW-0812">Transmembrane</keyword>
<evidence type="ECO:0000256" key="8">
    <source>
        <dbReference type="SAM" id="Phobius"/>
    </source>
</evidence>
<proteinExistence type="inferred from homology"/>
<dbReference type="InterPro" id="IPR011066">
    <property type="entry name" value="MscS_channel_C_sf"/>
</dbReference>
<gene>
    <name evidence="13" type="primary">mscM_1</name>
    <name evidence="13" type="ORF">K239x_25710</name>
</gene>
<feature type="transmembrane region" description="Helical" evidence="8">
    <location>
        <begin position="1031"/>
        <end position="1058"/>
    </location>
</feature>
<sequence length="1234" mass="137011">MPTYTGFCAPLDHWLPRLLPGLLLVGLAWLSNAFAGKVSAQDLVLPPHFAEQEIRPPTRHRLIPDSQPLNTARAQERSVDAIGPTTPRIARGLPRSRSMIRQVSHLQVDVDSDLTIEMVQAEIDGLVSHTELTEEQLARSQASLGQAIKWLTARQDAIKHVTKYTEQIKNAPAEIKRLRAHLNQPPPADQVYIPAGASLAQLESQITELDLRTQGDQKRLDEISQRIDSRTKRVSAITKETSELDKRIAEAKEAPADATQDEFQNYVGSIERRARLHSMAAQRDLLRVEAKRFDALAEQWPLERDLADRQLSHSKQKLDGWKKTVERWRRDESTRYAFETRQLAERSHPALRELATRNAEIAELRVTTAKEIQTTSASVTKLNQMTTRLEENLDSLQRKVEHAPQATSTGILLRKQKNELPDQGECHHRATQLSHHTPAAHLLLMELKDERRDISDPAAKGQQLVDEMGATITEIDPQQILRAVTILLQTRRDLLDKLIADQDTLLRDLSELEVANHDLSQQIVSFRGFLDEHVLWVRSDDMLSAKDIRQATVATASLFKPSRWTAAVRDVVGETMRGPAALAAALALILLAYTFRQHMVRRLKELCKPPTYSLGHPPKPMKFGMSLSGLAISILLSAGWPAVLLAVGYKLSTADSADEFTQGLGTALLAVAGLVWGCQIIREICMENQVGHRMFGWPPRVLISVRRTLELTVLVAAPLVGVLVLSQNVTLTGGDSLHRLTLMLTLSFVSLQSYSLLRPSGELMQAVTRLNPESMVSRLQRAICFVSVMVPLILAGISAYGYHYSATKLSSRFAESLVGILGIIVVHALALRWLRLKGYNRSVIDRQSKLQAAREKTAERSATESNNADPSDLRSEIAEVEEIKWQETADIHIRELLRYATVATLLVGGWFIWAEVLPALRVLDRVTLWDNVVKVSEVVSNPGGKTTLTQYDTNIPTTLKDAIVACLIVIGTLMIGRRMSSLLEVTVLQRLPIDMGGRNAVSILMRYALTLAGLLIACHMIRLSWSSVQWLAAAMTVGLGFGLQEIFANLVSGLIILFERPIRAGDIVTIGEVTGTVTRMQIRATTITDFDRRELIVPNKSFITGNVINWTLSDPVCRTIVNVGVAYGTDTARVESILMSIARRSPMVLDNPEPCVVFGGFGDSTLDFELRVFIGHRESRPGVNSALYMAINREFNQSGIEIAFPQQDLHIRTVQAANPLANLTVPVATATKAA</sequence>
<feature type="transmembrane region" description="Helical" evidence="8">
    <location>
        <begin position="813"/>
        <end position="834"/>
    </location>
</feature>
<feature type="domain" description="Mechanosensitive ion channel MscS" evidence="9">
    <location>
        <begin position="1046"/>
        <end position="1111"/>
    </location>
</feature>
<dbReference type="InterPro" id="IPR006685">
    <property type="entry name" value="MscS_channel_2nd"/>
</dbReference>
<dbReference type="InterPro" id="IPR025692">
    <property type="entry name" value="MscS_IM_dom1"/>
</dbReference>
<keyword evidence="14" id="KW-1185">Reference proteome</keyword>
<name>A0A517NU12_9BACT</name>
<reference evidence="13 14" key="1">
    <citation type="submission" date="2019-02" db="EMBL/GenBank/DDBJ databases">
        <title>Deep-cultivation of Planctomycetes and their phenomic and genomic characterization uncovers novel biology.</title>
        <authorList>
            <person name="Wiegand S."/>
            <person name="Jogler M."/>
            <person name="Boedeker C."/>
            <person name="Pinto D."/>
            <person name="Vollmers J."/>
            <person name="Rivas-Marin E."/>
            <person name="Kohn T."/>
            <person name="Peeters S.H."/>
            <person name="Heuer A."/>
            <person name="Rast P."/>
            <person name="Oberbeckmann S."/>
            <person name="Bunk B."/>
            <person name="Jeske O."/>
            <person name="Meyerdierks A."/>
            <person name="Storesund J.E."/>
            <person name="Kallscheuer N."/>
            <person name="Luecker S."/>
            <person name="Lage O.M."/>
            <person name="Pohl T."/>
            <person name="Merkel B.J."/>
            <person name="Hornburger P."/>
            <person name="Mueller R.-W."/>
            <person name="Bruemmer F."/>
            <person name="Labrenz M."/>
            <person name="Spormann A.M."/>
            <person name="Op den Camp H."/>
            <person name="Overmann J."/>
            <person name="Amann R."/>
            <person name="Jetten M.S.M."/>
            <person name="Mascher T."/>
            <person name="Medema M.H."/>
            <person name="Devos D.P."/>
            <person name="Kaster A.-K."/>
            <person name="Ovreas L."/>
            <person name="Rohde M."/>
            <person name="Galperin M.Y."/>
            <person name="Jogler C."/>
        </authorList>
    </citation>
    <scope>NUCLEOTIDE SEQUENCE [LARGE SCALE GENOMIC DNA]</scope>
    <source>
        <strain evidence="13 14">K23_9</strain>
    </source>
</reference>
<dbReference type="PROSITE" id="PS01246">
    <property type="entry name" value="UPF0003"/>
    <property type="match status" value="1"/>
</dbReference>
<keyword evidence="5 8" id="KW-1133">Transmembrane helix</keyword>
<dbReference type="Pfam" id="PF21082">
    <property type="entry name" value="MS_channel_3rd"/>
    <property type="match status" value="1"/>
</dbReference>
<evidence type="ECO:0000256" key="7">
    <source>
        <dbReference type="SAM" id="MobiDB-lite"/>
    </source>
</evidence>
<dbReference type="Pfam" id="PF12795">
    <property type="entry name" value="MscS_porin"/>
    <property type="match status" value="1"/>
</dbReference>
<dbReference type="SUPFAM" id="SSF82689">
    <property type="entry name" value="Mechanosensitive channel protein MscS (YggB), C-terminal domain"/>
    <property type="match status" value="1"/>
</dbReference>
<feature type="transmembrane region" description="Helical" evidence="8">
    <location>
        <begin position="660"/>
        <end position="681"/>
    </location>
</feature>
<feature type="region of interest" description="Disordered" evidence="7">
    <location>
        <begin position="854"/>
        <end position="873"/>
    </location>
</feature>
<dbReference type="Gene3D" id="1.10.287.1260">
    <property type="match status" value="1"/>
</dbReference>
<feature type="domain" description="Mechanosensitive ion channel MscS C-terminal" evidence="12">
    <location>
        <begin position="1121"/>
        <end position="1202"/>
    </location>
</feature>
<evidence type="ECO:0000256" key="5">
    <source>
        <dbReference type="ARBA" id="ARBA00022989"/>
    </source>
</evidence>
<dbReference type="SUPFAM" id="SSF82861">
    <property type="entry name" value="Mechanosensitive channel protein MscS (YggB), transmembrane region"/>
    <property type="match status" value="1"/>
</dbReference>
<evidence type="ECO:0000256" key="4">
    <source>
        <dbReference type="ARBA" id="ARBA00022692"/>
    </source>
</evidence>
<dbReference type="PANTHER" id="PTHR30347:SF1">
    <property type="entry name" value="MECHANOSENSITIVE CHANNEL MSCK"/>
    <property type="match status" value="1"/>
</dbReference>
<feature type="transmembrane region" description="Helical" evidence="8">
    <location>
        <begin position="896"/>
        <end position="913"/>
    </location>
</feature>
<dbReference type="RefSeq" id="WP_145418301.1">
    <property type="nucleotide sequence ID" value="NZ_CP036526.1"/>
</dbReference>
<evidence type="ECO:0000259" key="12">
    <source>
        <dbReference type="Pfam" id="PF21082"/>
    </source>
</evidence>
<evidence type="ECO:0000256" key="1">
    <source>
        <dbReference type="ARBA" id="ARBA00004651"/>
    </source>
</evidence>
<feature type="transmembrane region" description="Helical" evidence="8">
    <location>
        <begin position="962"/>
        <end position="983"/>
    </location>
</feature>
<keyword evidence="6 8" id="KW-0472">Membrane</keyword>
<feature type="transmembrane region" description="Helical" evidence="8">
    <location>
        <begin position="627"/>
        <end position="648"/>
    </location>
</feature>
<accession>A0A517NU12</accession>
<dbReference type="InterPro" id="IPR006686">
    <property type="entry name" value="MscS_channel_CS"/>
</dbReference>
<evidence type="ECO:0000256" key="3">
    <source>
        <dbReference type="ARBA" id="ARBA00022475"/>
    </source>
</evidence>
<feature type="transmembrane region" description="Helical" evidence="8">
    <location>
        <begin position="1004"/>
        <end position="1025"/>
    </location>
</feature>
<feature type="domain" description="Mechanosensitive ion channel MscS porin" evidence="11">
    <location>
        <begin position="125"/>
        <end position="352"/>
    </location>
</feature>
<dbReference type="InterPro" id="IPR011014">
    <property type="entry name" value="MscS_channel_TM-2"/>
</dbReference>
<dbReference type="GO" id="GO:0008381">
    <property type="term" value="F:mechanosensitive monoatomic ion channel activity"/>
    <property type="evidence" value="ECO:0007669"/>
    <property type="project" value="UniProtKB-ARBA"/>
</dbReference>
<dbReference type="InterPro" id="IPR023408">
    <property type="entry name" value="MscS_beta-dom_sf"/>
</dbReference>
<dbReference type="PANTHER" id="PTHR30347">
    <property type="entry name" value="POTASSIUM CHANNEL RELATED"/>
    <property type="match status" value="1"/>
</dbReference>
<feature type="transmembrane region" description="Helical" evidence="8">
    <location>
        <begin position="737"/>
        <end position="757"/>
    </location>
</feature>
<comment type="subcellular location">
    <subcellularLocation>
        <location evidence="1">Cell membrane</location>
        <topology evidence="1">Multi-pass membrane protein</topology>
    </subcellularLocation>
</comment>
<dbReference type="AlphaFoldDB" id="A0A517NU12"/>
<dbReference type="SUPFAM" id="SSF50182">
    <property type="entry name" value="Sm-like ribonucleoproteins"/>
    <property type="match status" value="1"/>
</dbReference>
<dbReference type="InterPro" id="IPR010920">
    <property type="entry name" value="LSM_dom_sf"/>
</dbReference>
<dbReference type="InterPro" id="IPR024393">
    <property type="entry name" value="MscS_porin"/>
</dbReference>
<evidence type="ECO:0000256" key="6">
    <source>
        <dbReference type="ARBA" id="ARBA00023136"/>
    </source>
</evidence>
<dbReference type="Gene3D" id="2.30.30.60">
    <property type="match status" value="1"/>
</dbReference>
<protein>
    <submittedName>
        <fullName evidence="13">Miniconductance mechanosensitive channel MscM</fullName>
    </submittedName>
</protein>
<dbReference type="Pfam" id="PF00924">
    <property type="entry name" value="MS_channel_2nd"/>
    <property type="match status" value="1"/>
</dbReference>
<comment type="similarity">
    <text evidence="2">Belongs to the MscS (TC 1.A.23) family.</text>
</comment>
<dbReference type="Proteomes" id="UP000319817">
    <property type="component" value="Chromosome"/>
</dbReference>
<feature type="transmembrane region" description="Helical" evidence="8">
    <location>
        <begin position="778"/>
        <end position="801"/>
    </location>
</feature>
<evidence type="ECO:0000259" key="9">
    <source>
        <dbReference type="Pfam" id="PF00924"/>
    </source>
</evidence>
<feature type="domain" description="Mechanosensitive ion channel inner membrane" evidence="10">
    <location>
        <begin position="582"/>
        <end position="929"/>
    </location>
</feature>
<evidence type="ECO:0000259" key="10">
    <source>
        <dbReference type="Pfam" id="PF12794"/>
    </source>
</evidence>
<dbReference type="InterPro" id="IPR049278">
    <property type="entry name" value="MS_channel_C"/>
</dbReference>